<evidence type="ECO:0000313" key="2">
    <source>
        <dbReference type="EMBL" id="JAG54739.1"/>
    </source>
</evidence>
<evidence type="ECO:0000313" key="4">
    <source>
        <dbReference type="EMBL" id="JAQ02924.1"/>
    </source>
</evidence>
<name>A0A0K8SNP9_LYGHE</name>
<feature type="signal peptide" evidence="1">
    <location>
        <begin position="1"/>
        <end position="22"/>
    </location>
</feature>
<gene>
    <name evidence="4" type="primary">PebIII_3</name>
    <name evidence="3" type="synonym">PebIII_11</name>
    <name evidence="4" type="ORF">g.33614</name>
    <name evidence="3" type="ORF">g.33616</name>
</gene>
<feature type="chain" id="PRO_5015042085" evidence="1">
    <location>
        <begin position="23"/>
        <end position="135"/>
    </location>
</feature>
<dbReference type="Gene3D" id="1.10.2080.10">
    <property type="entry name" value="Insect odorant-binding protein A10/Ejaculatory bulb-specific protein 3"/>
    <property type="match status" value="1"/>
</dbReference>
<keyword evidence="1" id="KW-0732">Signal</keyword>
<dbReference type="EMBL" id="GBRD01011085">
    <property type="protein sequence ID" value="JAG54739.1"/>
    <property type="molecule type" value="Transcribed_RNA"/>
</dbReference>
<reference evidence="2" key="1">
    <citation type="submission" date="2014-09" db="EMBL/GenBank/DDBJ databases">
        <authorList>
            <person name="Magalhaes I.L.F."/>
            <person name="Oliveira U."/>
            <person name="Santos F.R."/>
            <person name="Vidigal T.H.D.A."/>
            <person name="Brescovit A.D."/>
            <person name="Santos A.J."/>
        </authorList>
    </citation>
    <scope>NUCLEOTIDE SEQUENCE</scope>
</reference>
<dbReference type="SUPFAM" id="SSF100910">
    <property type="entry name" value="Chemosensory protein Csp2"/>
    <property type="match status" value="1"/>
</dbReference>
<dbReference type="EMBL" id="GDHC01018016">
    <property type="protein sequence ID" value="JAQ00613.1"/>
    <property type="molecule type" value="Transcribed_RNA"/>
</dbReference>
<accession>A0A0K8SNP9</accession>
<evidence type="ECO:0000256" key="1">
    <source>
        <dbReference type="SAM" id="SignalP"/>
    </source>
</evidence>
<organism evidence="2">
    <name type="scientific">Lygus hesperus</name>
    <name type="common">Western plant bug</name>
    <dbReference type="NCBI Taxonomy" id="30085"/>
    <lineage>
        <taxon>Eukaryota</taxon>
        <taxon>Metazoa</taxon>
        <taxon>Ecdysozoa</taxon>
        <taxon>Arthropoda</taxon>
        <taxon>Hexapoda</taxon>
        <taxon>Insecta</taxon>
        <taxon>Pterygota</taxon>
        <taxon>Neoptera</taxon>
        <taxon>Paraneoptera</taxon>
        <taxon>Hemiptera</taxon>
        <taxon>Heteroptera</taxon>
        <taxon>Panheteroptera</taxon>
        <taxon>Cimicomorpha</taxon>
        <taxon>Miridae</taxon>
        <taxon>Mirini</taxon>
        <taxon>Lygus</taxon>
    </lineage>
</organism>
<proteinExistence type="predicted"/>
<dbReference type="AlphaFoldDB" id="A0A0K8SNP9"/>
<dbReference type="PANTHER" id="PTHR11257">
    <property type="entry name" value="CHEMOSENSORY PROTEIN-RELATED"/>
    <property type="match status" value="1"/>
</dbReference>
<dbReference type="EMBL" id="GDHC01015705">
    <property type="protein sequence ID" value="JAQ02924.1"/>
    <property type="molecule type" value="Transcribed_RNA"/>
</dbReference>
<reference evidence="3" key="2">
    <citation type="journal article" date="2016" name="Gigascience">
        <title>De novo construction of an expanded transcriptome assembly for the western tarnished plant bug, Lygus hesperus.</title>
        <authorList>
            <person name="Tassone E.E."/>
            <person name="Geib S.M."/>
            <person name="Hall B."/>
            <person name="Fabrick J.A."/>
            <person name="Brent C.S."/>
            <person name="Hull J.J."/>
        </authorList>
    </citation>
    <scope>NUCLEOTIDE SEQUENCE</scope>
</reference>
<sequence>MAIKLSVLSVVVLLGAIGLVLGAEKYTDKYDNIDLDEILGNQRLYQKYFDCIRGKGKCTPDGAELKESIPDALKTECAKCTEKQKKGVEKVLRFLIREKADDYKVLEEQYDPEGVYRKKYETQKKLAEEGKPIEY</sequence>
<evidence type="ECO:0000313" key="3">
    <source>
        <dbReference type="EMBL" id="JAQ00613.1"/>
    </source>
</evidence>
<dbReference type="PANTHER" id="PTHR11257:SF12">
    <property type="entry name" value="EJACULATORY BULB-SPECIFIC PROTEIN 3-RELATED"/>
    <property type="match status" value="1"/>
</dbReference>
<protein>
    <submittedName>
        <fullName evidence="3">Ejaculatory bulb-specific protein 3</fullName>
    </submittedName>
</protein>
<dbReference type="InterPro" id="IPR036682">
    <property type="entry name" value="OS_D_A10/PebIII_sf"/>
</dbReference>
<dbReference type="Pfam" id="PF03392">
    <property type="entry name" value="OS-D"/>
    <property type="match status" value="1"/>
</dbReference>
<dbReference type="InterPro" id="IPR005055">
    <property type="entry name" value="A10/PebIII"/>
</dbReference>